<keyword evidence="3" id="KW-0067">ATP-binding</keyword>
<dbReference type="PROSITE" id="PS51206">
    <property type="entry name" value="SF3_HELICASE_1"/>
    <property type="match status" value="1"/>
</dbReference>
<keyword evidence="1" id="KW-0547">Nucleotide-binding</keyword>
<evidence type="ECO:0000256" key="2">
    <source>
        <dbReference type="ARBA" id="ARBA00022801"/>
    </source>
</evidence>
<dbReference type="Pfam" id="PF19263">
    <property type="entry name" value="DUF5906"/>
    <property type="match status" value="1"/>
</dbReference>
<dbReference type="InterPro" id="IPR027417">
    <property type="entry name" value="P-loop_NTPase"/>
</dbReference>
<organism evidence="5 6">
    <name type="scientific">Thalassobaculum litoreum DSM 18839</name>
    <dbReference type="NCBI Taxonomy" id="1123362"/>
    <lineage>
        <taxon>Bacteria</taxon>
        <taxon>Pseudomonadati</taxon>
        <taxon>Pseudomonadota</taxon>
        <taxon>Alphaproteobacteria</taxon>
        <taxon>Rhodospirillales</taxon>
        <taxon>Thalassobaculaceae</taxon>
        <taxon>Thalassobaculum</taxon>
    </lineage>
</organism>
<dbReference type="PANTHER" id="PTHR35372">
    <property type="entry name" value="ATP BINDING PROTEIN-RELATED"/>
    <property type="match status" value="1"/>
</dbReference>
<feature type="domain" description="SF3 helicase" evidence="4">
    <location>
        <begin position="181"/>
        <end position="340"/>
    </location>
</feature>
<protein>
    <submittedName>
        <fullName evidence="5">Phage/plasmid primase, P4 family, C-terminal domain-containing protein</fullName>
    </submittedName>
</protein>
<dbReference type="Pfam" id="PF08706">
    <property type="entry name" value="D5_N"/>
    <property type="match status" value="1"/>
</dbReference>
<gene>
    <name evidence="5" type="ORF">SAMN05660686_03614</name>
</gene>
<dbReference type="InterPro" id="IPR006500">
    <property type="entry name" value="Helicase_put_C_phage/plasmid"/>
</dbReference>
<keyword evidence="6" id="KW-1185">Reference proteome</keyword>
<evidence type="ECO:0000256" key="3">
    <source>
        <dbReference type="ARBA" id="ARBA00022840"/>
    </source>
</evidence>
<evidence type="ECO:0000256" key="1">
    <source>
        <dbReference type="ARBA" id="ARBA00022741"/>
    </source>
</evidence>
<evidence type="ECO:0000313" key="6">
    <source>
        <dbReference type="Proteomes" id="UP000198615"/>
    </source>
</evidence>
<dbReference type="InterPro" id="IPR051620">
    <property type="entry name" value="ORF904-like_C"/>
</dbReference>
<comment type="caution">
    <text evidence="5">The sequence shown here is derived from an EMBL/GenBank/DDBJ whole genome shotgun (WGS) entry which is preliminary data.</text>
</comment>
<dbReference type="SUPFAM" id="SSF52540">
    <property type="entry name" value="P-loop containing nucleoside triphosphate hydrolases"/>
    <property type="match status" value="1"/>
</dbReference>
<dbReference type="GO" id="GO:0016787">
    <property type="term" value="F:hydrolase activity"/>
    <property type="evidence" value="ECO:0007669"/>
    <property type="project" value="UniProtKB-KW"/>
</dbReference>
<evidence type="ECO:0000313" key="5">
    <source>
        <dbReference type="EMBL" id="SDG17467.1"/>
    </source>
</evidence>
<sequence length="464" mass="52377">MSDLHDDLEQALEQAAGLEADLPPAFSEEALARQYTAEFADSQKWVEVWGAWMIWTGTHWARDTTRLAENGARLIATRAAGEFQNQDPRALNTARRIASAKTVQAIERLAKSSREFASRPEDWDADLWVFNTPAGTIDLRTGDMRPHAPGDLLTKVAAVGLGGAAPRWLAFLSEIFDGDQETIDYVQRIFGYALSGSCEEHALFFCYGTGGNGKGVLLNTVQKIFASYSATAAVETFTSGRYERHPTELAMLKGCRLVISQETEEGQRWAEARIKAVTGGDEITARFMRQDFFQFTPQFTLVIAGNHKPALRNIDEAIRRRMNLIPFNKTIPAHRRDPTLPYLLKEEWPGILSWMVTGCLDWQRKGLTPSRNARSATAEYLDEEDALGRYLLERCETSKLVEDRPTPTQTLFEDWKDWCEAAGEYAGSLKRFSQRLVERGFEKRLHPVSRQSCFSGLRLRDTPR</sequence>
<dbReference type="Proteomes" id="UP000198615">
    <property type="component" value="Unassembled WGS sequence"/>
</dbReference>
<evidence type="ECO:0000259" key="4">
    <source>
        <dbReference type="PROSITE" id="PS51206"/>
    </source>
</evidence>
<dbReference type="NCBIfam" id="TIGR01613">
    <property type="entry name" value="primase_Cterm"/>
    <property type="match status" value="1"/>
</dbReference>
<dbReference type="InterPro" id="IPR014818">
    <property type="entry name" value="Phage/plasmid_primase_P4_C"/>
</dbReference>
<dbReference type="Gene3D" id="3.40.50.300">
    <property type="entry name" value="P-loop containing nucleotide triphosphate hydrolases"/>
    <property type="match status" value="1"/>
</dbReference>
<name>A0A8G2BLH7_9PROT</name>
<dbReference type="InterPro" id="IPR045455">
    <property type="entry name" value="NrS-1_pol-like_helicase"/>
</dbReference>
<dbReference type="PANTHER" id="PTHR35372:SF2">
    <property type="entry name" value="SF3 HELICASE DOMAIN-CONTAINING PROTEIN"/>
    <property type="match status" value="1"/>
</dbReference>
<dbReference type="AlphaFoldDB" id="A0A8G2BLH7"/>
<dbReference type="GO" id="GO:0005524">
    <property type="term" value="F:ATP binding"/>
    <property type="evidence" value="ECO:0007669"/>
    <property type="project" value="UniProtKB-KW"/>
</dbReference>
<proteinExistence type="predicted"/>
<reference evidence="5 6" key="1">
    <citation type="submission" date="2016-10" db="EMBL/GenBank/DDBJ databases">
        <authorList>
            <person name="Varghese N."/>
            <person name="Submissions S."/>
        </authorList>
    </citation>
    <scope>NUCLEOTIDE SEQUENCE [LARGE SCALE GENOMIC DNA]</scope>
    <source>
        <strain evidence="5 6">DSM 18839</strain>
    </source>
</reference>
<dbReference type="SMART" id="SM00885">
    <property type="entry name" value="D5_N"/>
    <property type="match status" value="1"/>
</dbReference>
<keyword evidence="2" id="KW-0378">Hydrolase</keyword>
<dbReference type="OrthoDB" id="9763644at2"/>
<dbReference type="InterPro" id="IPR014015">
    <property type="entry name" value="Helicase_SF3_DNA-vir"/>
</dbReference>
<dbReference type="RefSeq" id="WP_093152492.1">
    <property type="nucleotide sequence ID" value="NZ_FNBW01000011.1"/>
</dbReference>
<accession>A0A8G2BLH7</accession>
<dbReference type="EMBL" id="FNBW01000011">
    <property type="protein sequence ID" value="SDG17467.1"/>
    <property type="molecule type" value="Genomic_DNA"/>
</dbReference>